<name>A0A2P8R1Z9_9BACT</name>
<accession>A0A2P8R1Z9</accession>
<sequence>MKRPEPINKEIKLTPNRYIVSKTDPKGIITYANDYFVEIVQYTRDELIGQPHNIIRHPDMPKIAFKLMWDTIQQGKNFKALVKNLAKDGRFYWVITDFENLYDPTRNRIVSYTAYRMAPPRSAIKTMEPIYKKLVELEKTGGMEASGKFLEEFLKENNTTYDDFIESLVTPKGNFLARIIDKIKSIFKK</sequence>
<reference evidence="3" key="1">
    <citation type="submission" date="2017-10" db="EMBL/GenBank/DDBJ databases">
        <title>Campylobacter species from seals.</title>
        <authorList>
            <person name="Gilbert M.J."/>
            <person name="Zomer A.L."/>
            <person name="Timmerman A.J."/>
            <person name="Duim B."/>
            <person name="Wagenaar J.A."/>
        </authorList>
    </citation>
    <scope>NUCLEOTIDE SEQUENCE [LARGE SCALE GENOMIC DNA]</scope>
    <source>
        <strain evidence="3">17S00004-5</strain>
    </source>
</reference>
<organism evidence="2 3">
    <name type="scientific">Campylobacter blaseri</name>
    <dbReference type="NCBI Taxonomy" id="2042961"/>
    <lineage>
        <taxon>Bacteria</taxon>
        <taxon>Pseudomonadati</taxon>
        <taxon>Campylobacterota</taxon>
        <taxon>Epsilonproteobacteria</taxon>
        <taxon>Campylobacterales</taxon>
        <taxon>Campylobacteraceae</taxon>
        <taxon>Campylobacter</taxon>
    </lineage>
</organism>
<keyword evidence="3" id="KW-1185">Reference proteome</keyword>
<feature type="domain" description="PAS" evidence="1">
    <location>
        <begin position="24"/>
        <end position="75"/>
    </location>
</feature>
<dbReference type="InterPro" id="IPR013655">
    <property type="entry name" value="PAS_fold_3"/>
</dbReference>
<dbReference type="InterPro" id="IPR035965">
    <property type="entry name" value="PAS-like_dom_sf"/>
</dbReference>
<dbReference type="Pfam" id="PF08447">
    <property type="entry name" value="PAS_3"/>
    <property type="match status" value="1"/>
</dbReference>
<dbReference type="GO" id="GO:0016301">
    <property type="term" value="F:kinase activity"/>
    <property type="evidence" value="ECO:0007669"/>
    <property type="project" value="UniProtKB-KW"/>
</dbReference>
<dbReference type="EMBL" id="PDHH01000002">
    <property type="protein sequence ID" value="PSM52521.1"/>
    <property type="molecule type" value="Genomic_DNA"/>
</dbReference>
<dbReference type="CDD" id="cd00130">
    <property type="entry name" value="PAS"/>
    <property type="match status" value="1"/>
</dbReference>
<gene>
    <name evidence="2" type="ORF">CQ405_01995</name>
</gene>
<evidence type="ECO:0000313" key="2">
    <source>
        <dbReference type="EMBL" id="PSM52521.1"/>
    </source>
</evidence>
<dbReference type="NCBIfam" id="TIGR00229">
    <property type="entry name" value="sensory_box"/>
    <property type="match status" value="1"/>
</dbReference>
<keyword evidence="2" id="KW-0418">Kinase</keyword>
<dbReference type="RefSeq" id="WP_106870068.1">
    <property type="nucleotide sequence ID" value="NZ_CP053841.1"/>
</dbReference>
<protein>
    <submittedName>
        <fullName evidence="2">Histidine kinase</fullName>
    </submittedName>
</protein>
<dbReference type="InterPro" id="IPR000014">
    <property type="entry name" value="PAS"/>
</dbReference>
<dbReference type="Gene3D" id="3.30.450.20">
    <property type="entry name" value="PAS domain"/>
    <property type="match status" value="1"/>
</dbReference>
<evidence type="ECO:0000259" key="1">
    <source>
        <dbReference type="PROSITE" id="PS50112"/>
    </source>
</evidence>
<keyword evidence="2" id="KW-0808">Transferase</keyword>
<dbReference type="SUPFAM" id="SSF55785">
    <property type="entry name" value="PYP-like sensor domain (PAS domain)"/>
    <property type="match status" value="1"/>
</dbReference>
<dbReference type="AlphaFoldDB" id="A0A2P8R1Z9"/>
<evidence type="ECO:0000313" key="3">
    <source>
        <dbReference type="Proteomes" id="UP000240535"/>
    </source>
</evidence>
<comment type="caution">
    <text evidence="2">The sequence shown here is derived from an EMBL/GenBank/DDBJ whole genome shotgun (WGS) entry which is preliminary data.</text>
</comment>
<dbReference type="Proteomes" id="UP000240535">
    <property type="component" value="Unassembled WGS sequence"/>
</dbReference>
<proteinExistence type="predicted"/>
<dbReference type="OrthoDB" id="9806477at2"/>
<dbReference type="PROSITE" id="PS50112">
    <property type="entry name" value="PAS"/>
    <property type="match status" value="1"/>
</dbReference>